<comment type="caution">
    <text evidence="2">The sequence shown here is derived from an EMBL/GenBank/DDBJ whole genome shotgun (WGS) entry which is preliminary data.</text>
</comment>
<dbReference type="EMBL" id="JABCKV010000640">
    <property type="protein sequence ID" value="KAG5640556.1"/>
    <property type="molecule type" value="Genomic_DNA"/>
</dbReference>
<keyword evidence="3" id="KW-1185">Reference proteome</keyword>
<feature type="non-terminal residue" evidence="2">
    <location>
        <position position="1"/>
    </location>
</feature>
<name>A0A9P7K6U7_9AGAR</name>
<dbReference type="AlphaFoldDB" id="A0A9P7K6U7"/>
<dbReference type="OrthoDB" id="3242376at2759"/>
<evidence type="ECO:0000313" key="3">
    <source>
        <dbReference type="Proteomes" id="UP000775547"/>
    </source>
</evidence>
<dbReference type="Proteomes" id="UP000775547">
    <property type="component" value="Unassembled WGS sequence"/>
</dbReference>
<protein>
    <submittedName>
        <fullName evidence="2">Uncharacterized protein</fullName>
    </submittedName>
</protein>
<accession>A0A9P7K6U7</accession>
<gene>
    <name evidence="2" type="ORF">DXG03_008114</name>
</gene>
<evidence type="ECO:0000313" key="2">
    <source>
        <dbReference type="EMBL" id="KAG5640556.1"/>
    </source>
</evidence>
<proteinExistence type="predicted"/>
<reference evidence="2" key="1">
    <citation type="submission" date="2020-07" db="EMBL/GenBank/DDBJ databases">
        <authorList>
            <person name="Nieuwenhuis M."/>
            <person name="Van De Peppel L.J.J."/>
        </authorList>
    </citation>
    <scope>NUCLEOTIDE SEQUENCE</scope>
    <source>
        <strain evidence="2">AP01</strain>
        <tissue evidence="2">Mycelium</tissue>
    </source>
</reference>
<feature type="region of interest" description="Disordered" evidence="1">
    <location>
        <begin position="53"/>
        <end position="81"/>
    </location>
</feature>
<reference evidence="2" key="2">
    <citation type="submission" date="2021-10" db="EMBL/GenBank/DDBJ databases">
        <title>Phylogenomics reveals ancestral predisposition of the termite-cultivated fungus Termitomyces towards a domesticated lifestyle.</title>
        <authorList>
            <person name="Auxier B."/>
            <person name="Grum-Grzhimaylo A."/>
            <person name="Cardenas M.E."/>
            <person name="Lodge J.D."/>
            <person name="Laessoe T."/>
            <person name="Pedersen O."/>
            <person name="Smith M.E."/>
            <person name="Kuyper T.W."/>
            <person name="Franco-Molano E.A."/>
            <person name="Baroni T.J."/>
            <person name="Aanen D.K."/>
        </authorList>
    </citation>
    <scope>NUCLEOTIDE SEQUENCE</scope>
    <source>
        <strain evidence="2">AP01</strain>
        <tissue evidence="2">Mycelium</tissue>
    </source>
</reference>
<sequence>CYGLRMINRLILSVREEAKRPTFLGMTGTDIGPTSLMEYDPNAADTSRIQSRYSMRPQQGSDHLASEYDMPLRSVKPRYRL</sequence>
<organism evidence="2 3">
    <name type="scientific">Asterophora parasitica</name>
    <dbReference type="NCBI Taxonomy" id="117018"/>
    <lineage>
        <taxon>Eukaryota</taxon>
        <taxon>Fungi</taxon>
        <taxon>Dikarya</taxon>
        <taxon>Basidiomycota</taxon>
        <taxon>Agaricomycotina</taxon>
        <taxon>Agaricomycetes</taxon>
        <taxon>Agaricomycetidae</taxon>
        <taxon>Agaricales</taxon>
        <taxon>Tricholomatineae</taxon>
        <taxon>Lyophyllaceae</taxon>
        <taxon>Asterophora</taxon>
    </lineage>
</organism>
<evidence type="ECO:0000256" key="1">
    <source>
        <dbReference type="SAM" id="MobiDB-lite"/>
    </source>
</evidence>